<feature type="region of interest" description="Disordered" evidence="1">
    <location>
        <begin position="111"/>
        <end position="139"/>
    </location>
</feature>
<dbReference type="EMBL" id="MK340760">
    <property type="protein sequence ID" value="QAU05256.1"/>
    <property type="molecule type" value="Genomic_DNA"/>
</dbReference>
<dbReference type="Proteomes" id="UP000290643">
    <property type="component" value="Segment"/>
</dbReference>
<gene>
    <name evidence="2" type="ORF">S1_078</name>
</gene>
<evidence type="ECO:0000256" key="1">
    <source>
        <dbReference type="SAM" id="MobiDB-lite"/>
    </source>
</evidence>
<name>A0A410T8H4_9CAUD</name>
<evidence type="ECO:0000313" key="2">
    <source>
        <dbReference type="EMBL" id="QAU05256.1"/>
    </source>
</evidence>
<organism evidence="2 3">
    <name type="scientific">Pseudomonas phage vB_PaeM_SCUT-S1</name>
    <dbReference type="NCBI Taxonomy" id="2508865"/>
    <lineage>
        <taxon>Viruses</taxon>
        <taxon>Duplodnaviria</taxon>
        <taxon>Heunggongvirae</taxon>
        <taxon>Uroviricota</taxon>
        <taxon>Caudoviricetes</taxon>
        <taxon>Lindbergviridae</taxon>
        <taxon>Pbunavirus</taxon>
        <taxon>Pbunavirus S1</taxon>
    </lineage>
</organism>
<keyword evidence="3" id="KW-1185">Reference proteome</keyword>
<protein>
    <submittedName>
        <fullName evidence="2">Uncharacterized protein</fullName>
    </submittedName>
</protein>
<accession>A0A410T8H4</accession>
<sequence>MLRNCVFEVVFSWEIAANYCIAILSGNLGSLLPRGLAGQFPNFRFFEHGLKLFYSENRLHNPNRKNLSRTLPIFKINKINSNLVIWYTLVFESLAALSLYISRQVSDSSPLAAGSPETSGLPIHGSRQHHGGLSGKCQTRRTEPGIWAHDKIAQLDIFLTFDLTLLSNTHHHRRPPTADSILTHHRRPPTADSILTHQRIARITSYNTT</sequence>
<reference evidence="2 3" key="1">
    <citation type="submission" date="2018-12" db="EMBL/GenBank/DDBJ databases">
        <authorList>
            <person name="Lin Z."/>
            <person name="Wang T."/>
            <person name="Guo Y."/>
        </authorList>
    </citation>
    <scope>NUCLEOTIDE SEQUENCE [LARGE SCALE GENOMIC DNA]</scope>
</reference>
<proteinExistence type="predicted"/>
<evidence type="ECO:0000313" key="3">
    <source>
        <dbReference type="Proteomes" id="UP000290643"/>
    </source>
</evidence>